<keyword evidence="4" id="KW-1185">Reference proteome</keyword>
<dbReference type="AlphaFoldDB" id="A0A1H0I8R3"/>
<dbReference type="Gene3D" id="3.40.50.11550">
    <property type="match status" value="2"/>
</dbReference>
<feature type="domain" description="Haem-binding uptake Tiki superfamily ChaN" evidence="2">
    <location>
        <begin position="21"/>
        <end position="214"/>
    </location>
</feature>
<evidence type="ECO:0000256" key="1">
    <source>
        <dbReference type="SAM" id="SignalP"/>
    </source>
</evidence>
<evidence type="ECO:0000313" key="3">
    <source>
        <dbReference type="EMBL" id="SHK24767.1"/>
    </source>
</evidence>
<dbReference type="Proteomes" id="UP000324252">
    <property type="component" value="Unassembled WGS sequence"/>
</dbReference>
<feature type="signal peptide" evidence="1">
    <location>
        <begin position="1"/>
        <end position="17"/>
    </location>
</feature>
<dbReference type="CDD" id="cd14727">
    <property type="entry name" value="ChanN-like"/>
    <property type="match status" value="1"/>
</dbReference>
<dbReference type="Pfam" id="PF04187">
    <property type="entry name" value="Cofac_haem_bdg"/>
    <property type="match status" value="1"/>
</dbReference>
<dbReference type="OrthoDB" id="9795827at2"/>
<reference evidence="3 4" key="1">
    <citation type="submission" date="2016-11" db="EMBL/GenBank/DDBJ databases">
        <authorList>
            <person name="Varghese N."/>
            <person name="Submissions S."/>
        </authorList>
    </citation>
    <scope>NUCLEOTIDE SEQUENCE [LARGE SCALE GENOMIC DNA]</scope>
    <source>
        <strain evidence="3 4">DSM 29620</strain>
    </source>
</reference>
<dbReference type="InterPro" id="IPR007314">
    <property type="entry name" value="Cofac_haem-bd_dom"/>
</dbReference>
<gene>
    <name evidence="3" type="ORF">SAMN05444142_10490</name>
</gene>
<dbReference type="RefSeq" id="WP_149788512.1">
    <property type="nucleotide sequence ID" value="NZ_FNIO01000004.1"/>
</dbReference>
<evidence type="ECO:0000259" key="2">
    <source>
        <dbReference type="Pfam" id="PF04187"/>
    </source>
</evidence>
<protein>
    <submittedName>
        <fullName evidence="3">Uncharacterized iron-regulated protein</fullName>
    </submittedName>
</protein>
<sequence>MNRLILSLLFLATAAAASEPETSQIVILGEVHDNPAHHTVQAEWTGQLAPSAIVFEMLTPDQAALATPDLRGDAQALEQALGWAASGWPDFAMYHPIFAAAPRAAIYGAAVPRDAARAAFGTGIAESFGEDAARYGLSDPLPQAQLEARLEFQAAAHCDALPDEMLPRMVGLQRLRDAVLARTALTALDDTGGPVVVITGNGHARKDWGMPVYIRAARPDVTLFALGQSEAGQVTGAFDKVVDAAPAEREDPCAAFAKD</sequence>
<organism evidence="3 4">
    <name type="scientific">Lutimaribacter pacificus</name>
    <dbReference type="NCBI Taxonomy" id="391948"/>
    <lineage>
        <taxon>Bacteria</taxon>
        <taxon>Pseudomonadati</taxon>
        <taxon>Pseudomonadota</taxon>
        <taxon>Alphaproteobacteria</taxon>
        <taxon>Rhodobacterales</taxon>
        <taxon>Roseobacteraceae</taxon>
        <taxon>Lutimaribacter</taxon>
    </lineage>
</organism>
<keyword evidence="1" id="KW-0732">Signal</keyword>
<dbReference type="EMBL" id="FQZZ01000004">
    <property type="protein sequence ID" value="SHK24767.1"/>
    <property type="molecule type" value="Genomic_DNA"/>
</dbReference>
<accession>A0A1H0I8R3</accession>
<name>A0A1H0I8R3_9RHOB</name>
<proteinExistence type="predicted"/>
<dbReference type="SUPFAM" id="SSF159501">
    <property type="entry name" value="EreA/ChaN-like"/>
    <property type="match status" value="1"/>
</dbReference>
<evidence type="ECO:0000313" key="4">
    <source>
        <dbReference type="Proteomes" id="UP000324252"/>
    </source>
</evidence>
<feature type="chain" id="PRO_5015064653" evidence="1">
    <location>
        <begin position="18"/>
        <end position="259"/>
    </location>
</feature>